<dbReference type="InterPro" id="IPR036390">
    <property type="entry name" value="WH_DNA-bd_sf"/>
</dbReference>
<dbReference type="SUPFAM" id="SSF46785">
    <property type="entry name" value="Winged helix' DNA-binding domain"/>
    <property type="match status" value="1"/>
</dbReference>
<dbReference type="PRINTS" id="PR00035">
    <property type="entry name" value="HTHGNTR"/>
</dbReference>
<dbReference type="PROSITE" id="PS50949">
    <property type="entry name" value="HTH_GNTR"/>
    <property type="match status" value="1"/>
</dbReference>
<dbReference type="Gene3D" id="1.10.10.10">
    <property type="entry name" value="Winged helix-like DNA-binding domain superfamily/Winged helix DNA-binding domain"/>
    <property type="match status" value="1"/>
</dbReference>
<dbReference type="OrthoDB" id="3194402at2"/>
<evidence type="ECO:0000313" key="6">
    <source>
        <dbReference type="Proteomes" id="UP000318336"/>
    </source>
</evidence>
<keyword evidence="1" id="KW-0805">Transcription regulation</keyword>
<keyword evidence="2" id="KW-0238">DNA-binding</keyword>
<dbReference type="InterPro" id="IPR036388">
    <property type="entry name" value="WH-like_DNA-bd_sf"/>
</dbReference>
<evidence type="ECO:0000256" key="3">
    <source>
        <dbReference type="ARBA" id="ARBA00023163"/>
    </source>
</evidence>
<protein>
    <submittedName>
        <fullName evidence="5">GntR family transcriptional regulator</fullName>
    </submittedName>
</protein>
<evidence type="ECO:0000256" key="1">
    <source>
        <dbReference type="ARBA" id="ARBA00023015"/>
    </source>
</evidence>
<comment type="caution">
    <text evidence="5">The sequence shown here is derived from an EMBL/GenBank/DDBJ whole genome shotgun (WGS) entry which is preliminary data.</text>
</comment>
<dbReference type="Gene3D" id="3.40.1410.10">
    <property type="entry name" value="Chorismate lyase-like"/>
    <property type="match status" value="1"/>
</dbReference>
<gene>
    <name evidence="5" type="ORF">FB554_2174</name>
</gene>
<dbReference type="EMBL" id="VFOK01000001">
    <property type="protein sequence ID" value="TQL34017.1"/>
    <property type="molecule type" value="Genomic_DNA"/>
</dbReference>
<dbReference type="GO" id="GO:0003677">
    <property type="term" value="F:DNA binding"/>
    <property type="evidence" value="ECO:0007669"/>
    <property type="project" value="UniProtKB-KW"/>
</dbReference>
<dbReference type="InterPro" id="IPR011663">
    <property type="entry name" value="UTRA"/>
</dbReference>
<dbReference type="GO" id="GO:0003700">
    <property type="term" value="F:DNA-binding transcription factor activity"/>
    <property type="evidence" value="ECO:0007669"/>
    <property type="project" value="InterPro"/>
</dbReference>
<proteinExistence type="predicted"/>
<dbReference type="CDD" id="cd07377">
    <property type="entry name" value="WHTH_GntR"/>
    <property type="match status" value="1"/>
</dbReference>
<reference evidence="5 6" key="1">
    <citation type="submission" date="2019-06" db="EMBL/GenBank/DDBJ databases">
        <title>Sequencing the genomes of 1000 actinobacteria strains.</title>
        <authorList>
            <person name="Klenk H.-P."/>
        </authorList>
    </citation>
    <scope>NUCLEOTIDE SEQUENCE [LARGE SCALE GENOMIC DNA]</scope>
    <source>
        <strain evidence="5 6">DSM 24617</strain>
    </source>
</reference>
<dbReference type="InterPro" id="IPR000524">
    <property type="entry name" value="Tscrpt_reg_HTH_GntR"/>
</dbReference>
<dbReference type="GO" id="GO:0045892">
    <property type="term" value="P:negative regulation of DNA-templated transcription"/>
    <property type="evidence" value="ECO:0007669"/>
    <property type="project" value="TreeGrafter"/>
</dbReference>
<evidence type="ECO:0000259" key="4">
    <source>
        <dbReference type="PROSITE" id="PS50949"/>
    </source>
</evidence>
<feature type="domain" description="HTH gntR-type" evidence="4">
    <location>
        <begin position="15"/>
        <end position="83"/>
    </location>
</feature>
<dbReference type="InterPro" id="IPR028978">
    <property type="entry name" value="Chorismate_lyase_/UTRA_dom_sf"/>
</dbReference>
<dbReference type="Pfam" id="PF00392">
    <property type="entry name" value="GntR"/>
    <property type="match status" value="1"/>
</dbReference>
<evidence type="ECO:0000313" key="5">
    <source>
        <dbReference type="EMBL" id="TQL34017.1"/>
    </source>
</evidence>
<accession>A0A542XDV3</accession>
<keyword evidence="3" id="KW-0804">Transcription</keyword>
<dbReference type="SMART" id="SM00866">
    <property type="entry name" value="UTRA"/>
    <property type="match status" value="1"/>
</dbReference>
<evidence type="ECO:0000256" key="2">
    <source>
        <dbReference type="ARBA" id="ARBA00023125"/>
    </source>
</evidence>
<keyword evidence="6" id="KW-1185">Reference proteome</keyword>
<dbReference type="AlphaFoldDB" id="A0A542XDV3"/>
<dbReference type="Pfam" id="PF07702">
    <property type="entry name" value="UTRA"/>
    <property type="match status" value="1"/>
</dbReference>
<dbReference type="PANTHER" id="PTHR44846">
    <property type="entry name" value="MANNOSYL-D-GLYCERATE TRANSPORT/METABOLISM SYSTEM REPRESSOR MNGR-RELATED"/>
    <property type="match status" value="1"/>
</dbReference>
<dbReference type="SMART" id="SM00345">
    <property type="entry name" value="HTH_GNTR"/>
    <property type="match status" value="1"/>
</dbReference>
<dbReference type="InterPro" id="IPR050679">
    <property type="entry name" value="Bact_HTH_transcr_reg"/>
</dbReference>
<dbReference type="Proteomes" id="UP000318336">
    <property type="component" value="Unassembled WGS sequence"/>
</dbReference>
<name>A0A542XDV3_9MICO</name>
<dbReference type="PANTHER" id="PTHR44846:SF17">
    <property type="entry name" value="GNTR-FAMILY TRANSCRIPTIONAL REGULATOR"/>
    <property type="match status" value="1"/>
</dbReference>
<organism evidence="5 6">
    <name type="scientific">Barrientosiimonas humi</name>
    <dbReference type="NCBI Taxonomy" id="999931"/>
    <lineage>
        <taxon>Bacteria</taxon>
        <taxon>Bacillati</taxon>
        <taxon>Actinomycetota</taxon>
        <taxon>Actinomycetes</taxon>
        <taxon>Micrococcales</taxon>
        <taxon>Dermacoccaceae</taxon>
        <taxon>Barrientosiimonas</taxon>
    </lineage>
</organism>
<dbReference type="SUPFAM" id="SSF64288">
    <property type="entry name" value="Chorismate lyase-like"/>
    <property type="match status" value="1"/>
</dbReference>
<sequence>MAVELSVELDRSAPEPLYQQLADQLRAAIRDGRLQPGDPFENEVALATRLGLSRPTVRRAIHELVSQGLLLRRRGSGTTVANRQIHRKAELSSLHDDLLRAGEAPTTRVLQLEPGTDEEVAAALDLPPDAELVHLRRLRLAGEQPFALMSNWLPAATMRDVDESRLGEHGLYEVLRERGVVPVVAHQTIGARRPSAAERRLLGLGPADPVLTMRRAAFDARGLPVELGDHIYRADSYTIDVTIDDR</sequence>